<dbReference type="GO" id="GO:0016787">
    <property type="term" value="F:hydrolase activity"/>
    <property type="evidence" value="ECO:0007669"/>
    <property type="project" value="UniProtKB-KW"/>
</dbReference>
<dbReference type="PROSITE" id="PS51770">
    <property type="entry name" value="HOTDOG_ACOT"/>
    <property type="match status" value="1"/>
</dbReference>
<evidence type="ECO:0000259" key="4">
    <source>
        <dbReference type="PROSITE" id="PS51770"/>
    </source>
</evidence>
<dbReference type="InterPro" id="IPR029069">
    <property type="entry name" value="HotDog_dom_sf"/>
</dbReference>
<dbReference type="CDD" id="cd03442">
    <property type="entry name" value="BFIT_BACH"/>
    <property type="match status" value="1"/>
</dbReference>
<evidence type="ECO:0000256" key="1">
    <source>
        <dbReference type="ARBA" id="ARBA00010458"/>
    </source>
</evidence>
<keyword evidence="6" id="KW-1185">Reference proteome</keyword>
<accession>A0ABT9XHU2</accession>
<keyword evidence="2 3" id="KW-0378">Hydrolase</keyword>
<proteinExistence type="inferred from homology"/>
<dbReference type="PANTHER" id="PTHR11049:SF24">
    <property type="entry name" value="CYTOSOLIC ACYL COENZYME A THIOESTER HYDROLASE"/>
    <property type="match status" value="1"/>
</dbReference>
<evidence type="ECO:0000313" key="5">
    <source>
        <dbReference type="EMBL" id="MDQ0189348.1"/>
    </source>
</evidence>
<dbReference type="SUPFAM" id="SSF54637">
    <property type="entry name" value="Thioesterase/thiol ester dehydrase-isomerase"/>
    <property type="match status" value="1"/>
</dbReference>
<dbReference type="RefSeq" id="WP_274456015.1">
    <property type="nucleotide sequence ID" value="NZ_CP067097.1"/>
</dbReference>
<name>A0ABT9XHU2_9BACL</name>
<evidence type="ECO:0000313" key="6">
    <source>
        <dbReference type="Proteomes" id="UP001232973"/>
    </source>
</evidence>
<reference evidence="5 6" key="1">
    <citation type="submission" date="2023-07" db="EMBL/GenBank/DDBJ databases">
        <title>Genomic Encyclopedia of Type Strains, Phase IV (KMG-IV): sequencing the most valuable type-strain genomes for metagenomic binning, comparative biology and taxonomic classification.</title>
        <authorList>
            <person name="Goeker M."/>
        </authorList>
    </citation>
    <scope>NUCLEOTIDE SEQUENCE [LARGE SCALE GENOMIC DNA]</scope>
    <source>
        <strain evidence="5 6">DSM 4006</strain>
    </source>
</reference>
<comment type="caution">
    <text evidence="5">The sequence shown here is derived from an EMBL/GenBank/DDBJ whole genome shotgun (WGS) entry which is preliminary data.</text>
</comment>
<gene>
    <name evidence="5" type="ORF">J2S03_001168</name>
</gene>
<dbReference type="Gene3D" id="3.10.129.10">
    <property type="entry name" value="Hotdog Thioesterase"/>
    <property type="match status" value="1"/>
</dbReference>
<evidence type="ECO:0000256" key="3">
    <source>
        <dbReference type="PROSITE-ProRule" id="PRU01106"/>
    </source>
</evidence>
<dbReference type="PANTHER" id="PTHR11049">
    <property type="entry name" value="ACYL COENZYME A THIOESTER HYDROLASE"/>
    <property type="match status" value="1"/>
</dbReference>
<dbReference type="Pfam" id="PF03061">
    <property type="entry name" value="4HBT"/>
    <property type="match status" value="1"/>
</dbReference>
<sequence length="174" mass="19705">MATEKPCKESRCVKISRVFPGDYNDHNTLFGGKLMEYIDDIASISASRHSRAKVVTASTDSVDFLTPITPHDSVCLFAYVTWTGRSSMEVFVKVVAEHLRTGERRIAATAFLTFVAIDEDGKPVPVPRVIPETAEEKMLYQTAPNRAEIRRRHREESKKLAAHLKPDKIWEIEM</sequence>
<evidence type="ECO:0000256" key="2">
    <source>
        <dbReference type="ARBA" id="ARBA00022801"/>
    </source>
</evidence>
<dbReference type="EMBL" id="JAUSTP010000006">
    <property type="protein sequence ID" value="MDQ0189348.1"/>
    <property type="molecule type" value="Genomic_DNA"/>
</dbReference>
<organism evidence="5 6">
    <name type="scientific">Alicyclobacillus cycloheptanicus</name>
    <dbReference type="NCBI Taxonomy" id="1457"/>
    <lineage>
        <taxon>Bacteria</taxon>
        <taxon>Bacillati</taxon>
        <taxon>Bacillota</taxon>
        <taxon>Bacilli</taxon>
        <taxon>Bacillales</taxon>
        <taxon>Alicyclobacillaceae</taxon>
        <taxon>Alicyclobacillus</taxon>
    </lineage>
</organism>
<dbReference type="InterPro" id="IPR006683">
    <property type="entry name" value="Thioestr_dom"/>
</dbReference>
<dbReference type="Proteomes" id="UP001232973">
    <property type="component" value="Unassembled WGS sequence"/>
</dbReference>
<comment type="similarity">
    <text evidence="1">Belongs to the acyl coenzyme A hydrolase family.</text>
</comment>
<dbReference type="InterPro" id="IPR033120">
    <property type="entry name" value="HOTDOG_ACOT"/>
</dbReference>
<dbReference type="InterPro" id="IPR040170">
    <property type="entry name" value="Cytosol_ACT"/>
</dbReference>
<protein>
    <submittedName>
        <fullName evidence="5">Acyl-CoA hydrolase</fullName>
    </submittedName>
</protein>
<feature type="domain" description="HotDog ACOT-type" evidence="4">
    <location>
        <begin position="8"/>
        <end position="120"/>
    </location>
</feature>